<reference evidence="2" key="1">
    <citation type="submission" date="2021-02" db="EMBL/GenBank/DDBJ databases">
        <authorList>
            <person name="Nowell W R."/>
        </authorList>
    </citation>
    <scope>NUCLEOTIDE SEQUENCE</scope>
</reference>
<protein>
    <submittedName>
        <fullName evidence="2">Uncharacterized protein</fullName>
    </submittedName>
</protein>
<dbReference type="EMBL" id="CAJNOM010006601">
    <property type="protein sequence ID" value="CAF1671194.1"/>
    <property type="molecule type" value="Genomic_DNA"/>
</dbReference>
<dbReference type="AlphaFoldDB" id="A0A816G7J6"/>
<name>A0A816G7J6_9BILA</name>
<dbReference type="EMBL" id="CAJNOI010006186">
    <property type="protein sequence ID" value="CAF1575770.1"/>
    <property type="molecule type" value="Genomic_DNA"/>
</dbReference>
<sequence>FVPPAAAVPVRRRRIIESILLHVQRKKKTFEKIIDIIKRRETITMYD</sequence>
<evidence type="ECO:0000313" key="1">
    <source>
        <dbReference type="EMBL" id="CAF1575770.1"/>
    </source>
</evidence>
<accession>A0A816G7J6</accession>
<evidence type="ECO:0000313" key="3">
    <source>
        <dbReference type="Proteomes" id="UP000663832"/>
    </source>
</evidence>
<dbReference type="Proteomes" id="UP000663877">
    <property type="component" value="Unassembled WGS sequence"/>
</dbReference>
<organism evidence="2 3">
    <name type="scientific">Adineta steineri</name>
    <dbReference type="NCBI Taxonomy" id="433720"/>
    <lineage>
        <taxon>Eukaryota</taxon>
        <taxon>Metazoa</taxon>
        <taxon>Spiralia</taxon>
        <taxon>Gnathifera</taxon>
        <taxon>Rotifera</taxon>
        <taxon>Eurotatoria</taxon>
        <taxon>Bdelloidea</taxon>
        <taxon>Adinetida</taxon>
        <taxon>Adinetidae</taxon>
        <taxon>Adineta</taxon>
    </lineage>
</organism>
<feature type="non-terminal residue" evidence="2">
    <location>
        <position position="1"/>
    </location>
</feature>
<evidence type="ECO:0000313" key="2">
    <source>
        <dbReference type="EMBL" id="CAF1671194.1"/>
    </source>
</evidence>
<keyword evidence="3" id="KW-1185">Reference proteome</keyword>
<dbReference type="Proteomes" id="UP000663832">
    <property type="component" value="Unassembled WGS sequence"/>
</dbReference>
<comment type="caution">
    <text evidence="2">The sequence shown here is derived from an EMBL/GenBank/DDBJ whole genome shotgun (WGS) entry which is preliminary data.</text>
</comment>
<proteinExistence type="predicted"/>
<gene>
    <name evidence="1" type="ORF">BJG266_LOCUS48186</name>
    <name evidence="2" type="ORF">QVE165_LOCUS65242</name>
</gene>